<dbReference type="CDD" id="cd08026">
    <property type="entry name" value="DUF326"/>
    <property type="match status" value="1"/>
</dbReference>
<dbReference type="EMBL" id="CP028136">
    <property type="protein sequence ID" value="AVR46522.1"/>
    <property type="molecule type" value="Genomic_DNA"/>
</dbReference>
<protein>
    <submittedName>
        <fullName evidence="1">Four-helix bundle copper-binding protein</fullName>
    </submittedName>
</protein>
<dbReference type="Proteomes" id="UP000241507">
    <property type="component" value="Chromosome"/>
</dbReference>
<evidence type="ECO:0000313" key="2">
    <source>
        <dbReference type="Proteomes" id="UP000241507"/>
    </source>
</evidence>
<organism evidence="1 2">
    <name type="scientific">Christiangramia fulva</name>
    <dbReference type="NCBI Taxonomy" id="2126553"/>
    <lineage>
        <taxon>Bacteria</taxon>
        <taxon>Pseudomonadati</taxon>
        <taxon>Bacteroidota</taxon>
        <taxon>Flavobacteriia</taxon>
        <taxon>Flavobacteriales</taxon>
        <taxon>Flavobacteriaceae</taxon>
        <taxon>Christiangramia</taxon>
    </lineage>
</organism>
<gene>
    <name evidence="1" type="ORF">C7S20_15305</name>
</gene>
<dbReference type="AlphaFoldDB" id="A0A2R3Z8I2"/>
<evidence type="ECO:0000313" key="1">
    <source>
        <dbReference type="EMBL" id="AVR46522.1"/>
    </source>
</evidence>
<accession>A0A2R3Z8I2</accession>
<dbReference type="KEGG" id="grs:C7S20_15305"/>
<name>A0A2R3Z8I2_9FLAO</name>
<proteinExistence type="predicted"/>
<sequence length="108" mass="11766">MKPLSSETQKCIDDCNACITAARICLDQHLGEPEMKKCHQFCLDCIALCSACVQLLASQSDYSNRVCGICADLCKACADECAKFDSEFCQQCAEKCRACAESCKEMAA</sequence>
<dbReference type="InterPro" id="IPR044543">
    <property type="entry name" value="YHJQ-like"/>
</dbReference>
<dbReference type="Pfam" id="PF03860">
    <property type="entry name" value="Csp"/>
    <property type="match status" value="1"/>
</dbReference>
<dbReference type="InterPro" id="IPR005560">
    <property type="entry name" value="Csp_YhjQ"/>
</dbReference>
<keyword evidence="2" id="KW-1185">Reference proteome</keyword>
<dbReference type="PANTHER" id="PTHR37310">
    <property type="entry name" value="CYTOPLASMIC PROTEIN-RELATED"/>
    <property type="match status" value="1"/>
</dbReference>
<reference evidence="2" key="1">
    <citation type="submission" date="2018-03" db="EMBL/GenBank/DDBJ databases">
        <title>Gramella fulva sp. nov., isolated from a dry surface of tidal flat.</title>
        <authorList>
            <person name="Hwang S.H."/>
            <person name="Hwang W.M."/>
            <person name="Kang K."/>
            <person name="Ahn T.-Y."/>
        </authorList>
    </citation>
    <scope>NUCLEOTIDE SEQUENCE [LARGE SCALE GENOMIC DNA]</scope>
    <source>
        <strain evidence="2">SH35</strain>
    </source>
</reference>
<dbReference type="Gene3D" id="1.20.1270.360">
    <property type="match status" value="1"/>
</dbReference>
<dbReference type="PANTHER" id="PTHR37310:SF1">
    <property type="entry name" value="CYTOPLASMIC PROTEIN"/>
    <property type="match status" value="1"/>
</dbReference>